<keyword evidence="2" id="KW-0963">Cytoplasm</keyword>
<feature type="compositionally biased region" description="Polar residues" evidence="5">
    <location>
        <begin position="415"/>
        <end position="438"/>
    </location>
</feature>
<feature type="region of interest" description="Disordered" evidence="5">
    <location>
        <begin position="400"/>
        <end position="450"/>
    </location>
</feature>
<dbReference type="SUPFAM" id="SSF52058">
    <property type="entry name" value="L domain-like"/>
    <property type="match status" value="1"/>
</dbReference>
<evidence type="ECO:0000256" key="4">
    <source>
        <dbReference type="ARBA" id="ARBA00022737"/>
    </source>
</evidence>
<evidence type="ECO:0000256" key="2">
    <source>
        <dbReference type="ARBA" id="ARBA00022490"/>
    </source>
</evidence>
<dbReference type="GO" id="GO:0005737">
    <property type="term" value="C:cytoplasm"/>
    <property type="evidence" value="ECO:0007669"/>
    <property type="project" value="UniProtKB-SubCell"/>
</dbReference>
<comment type="subcellular location">
    <subcellularLocation>
        <location evidence="1">Cytoplasm</location>
    </subcellularLocation>
</comment>
<evidence type="ECO:0000256" key="5">
    <source>
        <dbReference type="SAM" id="MobiDB-lite"/>
    </source>
</evidence>
<dbReference type="InterPro" id="IPR025875">
    <property type="entry name" value="Leu-rich_rpt_4"/>
</dbReference>
<name>A0A183BIB4_GLOPA</name>
<dbReference type="AlphaFoldDB" id="A0A183BIB4"/>
<feature type="compositionally biased region" description="Basic and acidic residues" evidence="5">
    <location>
        <begin position="400"/>
        <end position="413"/>
    </location>
</feature>
<sequence>MEMADDSSPVPFSASHPQEQQSPELCTNNSTSVSLSVATTTCLTSEGQASQIHSQHAHSSTNSPINLLDEVDANGKLDLSGRQLAALADAGTNQKSGGNGEREHPKIVRLIVSQNSLRSLDCANLPLKHCTEIDASQNELIQMRSLFPLSHNLVQLNLSDNRISSLGSLNSFVCLQTLDLSHNRIEHFPVIDQLSQLCCLNLASNHIKSVPNLSKLTSLVELDLHGNSIRSLDSVRNFLPPCSLRFLDIGGNLVSDLSEFHHLNNCGLFLDSLTVLGNPCTRPNINQRKFSYRPFVYSCILGDLKMLDGCLLSEQEILKGEWLHAQGRSRSFRPGTGAHVQLCAYLKLQCPLVSGEVPLMEDEKLTMVIQKRREYNRSQSSTIITAKLDETALLTDERKADVEAKRKTPERRQKLTNSKTTPVSAGRNQPLKKTTTVTPAREEAEGTKTDNAVEQTPTVTMITAKSVAQLRQALEEEQTPIRERSQSAMDGFETIRTASTLVQPPVSPARTVVLSSSSVGNVLLDFLNNDSNDQQQQSDAAAFPLPPSFVAEFLASSPVSGSSPLSSRIPVNVSLASRTSRHHRKDARNVLQGNAIQQQHSLLPSSSSAYRRQLVSKSEIKARASPARRKNTLERNKESASPSKNSRKMGRFNNLARKLHIRRKSSLGLQQQLAPKGQHSPGTVRFHKLEKSVGDLADQNALLMGINEGHLKCHFQRLESELSVREAEDLKLRSLLVPAPTNLTCKRHEDEEKCNIVEIAWENAIPLMNAVDCKF</sequence>
<keyword evidence="6" id="KW-1185">Reference proteome</keyword>
<evidence type="ECO:0000313" key="7">
    <source>
        <dbReference type="WBParaSite" id="GPLIN_000034300"/>
    </source>
</evidence>
<dbReference type="InterPro" id="IPR003591">
    <property type="entry name" value="Leu-rich_rpt_typical-subtyp"/>
</dbReference>
<dbReference type="InterPro" id="IPR001611">
    <property type="entry name" value="Leu-rich_rpt"/>
</dbReference>
<keyword evidence="3" id="KW-0433">Leucine-rich repeat</keyword>
<dbReference type="PROSITE" id="PS51450">
    <property type="entry name" value="LRR"/>
    <property type="match status" value="5"/>
</dbReference>
<evidence type="ECO:0000313" key="6">
    <source>
        <dbReference type="Proteomes" id="UP000050741"/>
    </source>
</evidence>
<organism evidence="6 7">
    <name type="scientific">Globodera pallida</name>
    <name type="common">Potato cyst nematode worm</name>
    <name type="synonym">Heterodera pallida</name>
    <dbReference type="NCBI Taxonomy" id="36090"/>
    <lineage>
        <taxon>Eukaryota</taxon>
        <taxon>Metazoa</taxon>
        <taxon>Ecdysozoa</taxon>
        <taxon>Nematoda</taxon>
        <taxon>Chromadorea</taxon>
        <taxon>Rhabditida</taxon>
        <taxon>Tylenchina</taxon>
        <taxon>Tylenchomorpha</taxon>
        <taxon>Tylenchoidea</taxon>
        <taxon>Heteroderidae</taxon>
        <taxon>Heteroderinae</taxon>
        <taxon>Globodera</taxon>
    </lineage>
</organism>
<dbReference type="SMART" id="SM00365">
    <property type="entry name" value="LRR_SD22"/>
    <property type="match status" value="5"/>
</dbReference>
<feature type="region of interest" description="Disordered" evidence="5">
    <location>
        <begin position="1"/>
        <end position="29"/>
    </location>
</feature>
<evidence type="ECO:0000256" key="3">
    <source>
        <dbReference type="ARBA" id="ARBA00022614"/>
    </source>
</evidence>
<dbReference type="PANTHER" id="PTHR15454">
    <property type="entry name" value="NISCHARIN RELATED"/>
    <property type="match status" value="1"/>
</dbReference>
<dbReference type="WBParaSite" id="GPLIN_000034300">
    <property type="protein sequence ID" value="GPLIN_000034300"/>
    <property type="gene ID" value="GPLIN_000034300"/>
</dbReference>
<feature type="region of interest" description="Disordered" evidence="5">
    <location>
        <begin position="613"/>
        <end position="652"/>
    </location>
</feature>
<reference evidence="7" key="2">
    <citation type="submission" date="2016-06" db="UniProtKB">
        <authorList>
            <consortium name="WormBaseParasite"/>
        </authorList>
    </citation>
    <scope>IDENTIFICATION</scope>
</reference>
<proteinExistence type="predicted"/>
<dbReference type="InterPro" id="IPR032675">
    <property type="entry name" value="LRR_dom_sf"/>
</dbReference>
<feature type="compositionally biased region" description="Polar residues" evidence="5">
    <location>
        <begin position="15"/>
        <end position="25"/>
    </location>
</feature>
<dbReference type="SMART" id="SM00369">
    <property type="entry name" value="LRR_TYP"/>
    <property type="match status" value="3"/>
</dbReference>
<dbReference type="Pfam" id="PF12799">
    <property type="entry name" value="LRR_4"/>
    <property type="match status" value="2"/>
</dbReference>
<evidence type="ECO:0000256" key="1">
    <source>
        <dbReference type="ARBA" id="ARBA00004496"/>
    </source>
</evidence>
<protein>
    <submittedName>
        <fullName evidence="7">Death domain-containing protein</fullName>
    </submittedName>
</protein>
<dbReference type="Gene3D" id="3.80.10.10">
    <property type="entry name" value="Ribonuclease Inhibitor"/>
    <property type="match status" value="2"/>
</dbReference>
<keyword evidence="4" id="KW-0677">Repeat</keyword>
<dbReference type="Proteomes" id="UP000050741">
    <property type="component" value="Unassembled WGS sequence"/>
</dbReference>
<dbReference type="PANTHER" id="PTHR15454:SF69">
    <property type="entry name" value="SERINE_THREONINE-PROTEIN KINASE 11-INTERACTING PROTEIN"/>
    <property type="match status" value="1"/>
</dbReference>
<reference evidence="6" key="1">
    <citation type="submission" date="2014-05" db="EMBL/GenBank/DDBJ databases">
        <title>The genome and life-stage specific transcriptomes of Globodera pallida elucidate key aspects of plant parasitism by a cyst nematode.</title>
        <authorList>
            <person name="Cotton J.A."/>
            <person name="Lilley C.J."/>
            <person name="Jones L.M."/>
            <person name="Kikuchi T."/>
            <person name="Reid A.J."/>
            <person name="Thorpe P."/>
            <person name="Tsai I.J."/>
            <person name="Beasley H."/>
            <person name="Blok V."/>
            <person name="Cock P.J.A."/>
            <person name="Van den Akker S.E."/>
            <person name="Holroyd N."/>
            <person name="Hunt M."/>
            <person name="Mantelin S."/>
            <person name="Naghra H."/>
            <person name="Pain A."/>
            <person name="Palomares-Rius J.E."/>
            <person name="Zarowiecki M."/>
            <person name="Berriman M."/>
            <person name="Jones J.T."/>
            <person name="Urwin P.E."/>
        </authorList>
    </citation>
    <scope>NUCLEOTIDE SEQUENCE [LARGE SCALE GENOMIC DNA]</scope>
    <source>
        <strain evidence="6">Lindley</strain>
    </source>
</reference>
<accession>A0A183BIB4</accession>